<keyword evidence="7" id="KW-0378">Hydrolase</keyword>
<evidence type="ECO:0000256" key="4">
    <source>
        <dbReference type="ARBA" id="ARBA00023251"/>
    </source>
</evidence>
<keyword evidence="3" id="KW-1015">Disulfide bond</keyword>
<evidence type="ECO:0000259" key="6">
    <source>
        <dbReference type="Pfam" id="PF00144"/>
    </source>
</evidence>
<dbReference type="Pfam" id="PF00144">
    <property type="entry name" value="Beta-lactamase"/>
    <property type="match status" value="1"/>
</dbReference>
<dbReference type="SUPFAM" id="SSF56601">
    <property type="entry name" value="beta-lactamase/transpeptidase-like"/>
    <property type="match status" value="1"/>
</dbReference>
<evidence type="ECO:0000313" key="8">
    <source>
        <dbReference type="Proteomes" id="UP000255518"/>
    </source>
</evidence>
<keyword evidence="4" id="KW-0046">Antibiotic resistance</keyword>
<dbReference type="GO" id="GO:0030655">
    <property type="term" value="P:beta-lactam antibiotic catabolic process"/>
    <property type="evidence" value="ECO:0007669"/>
    <property type="project" value="InterPro"/>
</dbReference>
<evidence type="ECO:0000256" key="3">
    <source>
        <dbReference type="ARBA" id="ARBA00023157"/>
    </source>
</evidence>
<protein>
    <recommendedName>
        <fullName evidence="2">beta-lactamase</fullName>
        <ecNumber evidence="2">3.5.2.6</ecNumber>
    </recommendedName>
</protein>
<feature type="signal peptide" evidence="5">
    <location>
        <begin position="1"/>
        <end position="28"/>
    </location>
</feature>
<dbReference type="AlphaFoldDB" id="A0A378CM78"/>
<accession>A0A378CM78</accession>
<dbReference type="GO" id="GO:0046677">
    <property type="term" value="P:response to antibiotic"/>
    <property type="evidence" value="ECO:0007669"/>
    <property type="project" value="UniProtKB-KW"/>
</dbReference>
<dbReference type="Gene3D" id="3.40.710.10">
    <property type="entry name" value="DD-peptidase/beta-lactamase superfamily"/>
    <property type="match status" value="1"/>
</dbReference>
<dbReference type="EC" id="3.5.2.6" evidence="2"/>
<dbReference type="PROSITE" id="PS00146">
    <property type="entry name" value="BETA_LACTAMASE_A"/>
    <property type="match status" value="1"/>
</dbReference>
<feature type="chain" id="PRO_5016787676" description="beta-lactamase" evidence="5">
    <location>
        <begin position="29"/>
        <end position="103"/>
    </location>
</feature>
<dbReference type="InterPro" id="IPR000871">
    <property type="entry name" value="Beta-lactam_class-A"/>
</dbReference>
<dbReference type="Proteomes" id="UP000255518">
    <property type="component" value="Unassembled WGS sequence"/>
</dbReference>
<evidence type="ECO:0000313" key="7">
    <source>
        <dbReference type="EMBL" id="STV74871.1"/>
    </source>
</evidence>
<dbReference type="InterPro" id="IPR012338">
    <property type="entry name" value="Beta-lactam/transpept-like"/>
</dbReference>
<evidence type="ECO:0000256" key="2">
    <source>
        <dbReference type="ARBA" id="ARBA00012865"/>
    </source>
</evidence>
<dbReference type="InterPro" id="IPR001466">
    <property type="entry name" value="Beta-lactam-related"/>
</dbReference>
<dbReference type="GO" id="GO:0008800">
    <property type="term" value="F:beta-lactamase activity"/>
    <property type="evidence" value="ECO:0007669"/>
    <property type="project" value="UniProtKB-EC"/>
</dbReference>
<name>A0A378CM78_KLEPN</name>
<dbReference type="PRINTS" id="PR00118">
    <property type="entry name" value="BLACTAMASEA"/>
</dbReference>
<comment type="similarity">
    <text evidence="1">Belongs to the class-A beta-lactamase family.</text>
</comment>
<gene>
    <name evidence="7" type="primary">bla_8</name>
    <name evidence="7" type="ORF">NCTC13443_07088</name>
</gene>
<organism evidence="7 8">
    <name type="scientific">Klebsiella pneumoniae</name>
    <dbReference type="NCBI Taxonomy" id="573"/>
    <lineage>
        <taxon>Bacteria</taxon>
        <taxon>Pseudomonadati</taxon>
        <taxon>Pseudomonadota</taxon>
        <taxon>Gammaproteobacteria</taxon>
        <taxon>Enterobacterales</taxon>
        <taxon>Enterobacteriaceae</taxon>
        <taxon>Klebsiella/Raoultella group</taxon>
        <taxon>Klebsiella</taxon>
        <taxon>Klebsiella pneumoniae complex</taxon>
    </lineage>
</organism>
<keyword evidence="5" id="KW-0732">Signal</keyword>
<dbReference type="InterPro" id="IPR023650">
    <property type="entry name" value="Beta-lactam_class-A_AS"/>
</dbReference>
<evidence type="ECO:0000256" key="5">
    <source>
        <dbReference type="SAM" id="SignalP"/>
    </source>
</evidence>
<dbReference type="EMBL" id="UGKT01000002">
    <property type="protein sequence ID" value="STV74871.1"/>
    <property type="molecule type" value="Genomic_DNA"/>
</dbReference>
<reference evidence="7 8" key="1">
    <citation type="submission" date="2018-06" db="EMBL/GenBank/DDBJ databases">
        <authorList>
            <consortium name="Pathogen Informatics"/>
            <person name="Doyle S."/>
        </authorList>
    </citation>
    <scope>NUCLEOTIDE SEQUENCE [LARGE SCALE GENOMIC DNA]</scope>
    <source>
        <strain evidence="7 8">NCTC13443</strain>
    </source>
</reference>
<feature type="domain" description="Beta-lactamase-related" evidence="6">
    <location>
        <begin position="40"/>
        <end position="99"/>
    </location>
</feature>
<evidence type="ECO:0000256" key="1">
    <source>
        <dbReference type="ARBA" id="ARBA00009009"/>
    </source>
</evidence>
<sequence length="103" mass="11283">MVKKSLRQFTLMATATVTLLLGSVPLYAQTADVQQKLAELERQSGGRLGVALINTADNSQILYRADERFAMCSTSKVMAAAAVLKKSESEPNLLNQRVEIKKI</sequence>
<proteinExistence type="inferred from homology"/>